<name>A0A7W6ALE6_9HYPH</name>
<proteinExistence type="predicted"/>
<evidence type="ECO:0000313" key="1">
    <source>
        <dbReference type="EMBL" id="MBB3905607.1"/>
    </source>
</evidence>
<evidence type="ECO:0000313" key="2">
    <source>
        <dbReference type="Proteomes" id="UP000517759"/>
    </source>
</evidence>
<dbReference type="Proteomes" id="UP000517759">
    <property type="component" value="Unassembled WGS sequence"/>
</dbReference>
<dbReference type="AlphaFoldDB" id="A0A7W6ALE6"/>
<dbReference type="RefSeq" id="WP_281381221.1">
    <property type="nucleotide sequence ID" value="NZ_BSPG01000064.1"/>
</dbReference>
<gene>
    <name evidence="1" type="ORF">GGR33_005148</name>
</gene>
<reference evidence="1 2" key="1">
    <citation type="submission" date="2020-08" db="EMBL/GenBank/DDBJ databases">
        <title>Genomic Encyclopedia of Type Strains, Phase IV (KMG-IV): sequencing the most valuable type-strain genomes for metagenomic binning, comparative biology and taxonomic classification.</title>
        <authorList>
            <person name="Goeker M."/>
        </authorList>
    </citation>
    <scope>NUCLEOTIDE SEQUENCE [LARGE SCALE GENOMIC DNA]</scope>
    <source>
        <strain evidence="1 2">DSM 24105</strain>
    </source>
</reference>
<organism evidence="1 2">
    <name type="scientific">Methylobacterium brachythecii</name>
    <dbReference type="NCBI Taxonomy" id="1176177"/>
    <lineage>
        <taxon>Bacteria</taxon>
        <taxon>Pseudomonadati</taxon>
        <taxon>Pseudomonadota</taxon>
        <taxon>Alphaproteobacteria</taxon>
        <taxon>Hyphomicrobiales</taxon>
        <taxon>Methylobacteriaceae</taxon>
        <taxon>Methylobacterium</taxon>
    </lineage>
</organism>
<sequence length="44" mass="4842">MSAVRPKAVETALIEAEPLTDRSLSGRVRAAGASALFFRIWIWP</sequence>
<accession>A0A7W6ALE6</accession>
<comment type="caution">
    <text evidence="1">The sequence shown here is derived from an EMBL/GenBank/DDBJ whole genome shotgun (WGS) entry which is preliminary data.</text>
</comment>
<dbReference type="EMBL" id="JACIDN010000015">
    <property type="protein sequence ID" value="MBB3905607.1"/>
    <property type="molecule type" value="Genomic_DNA"/>
</dbReference>
<protein>
    <submittedName>
        <fullName evidence="1">Uncharacterized protein</fullName>
    </submittedName>
</protein>